<reference evidence="2" key="1">
    <citation type="submission" date="2020-10" db="EMBL/GenBank/DDBJ databases">
        <title>High-Quality Genome Resource of Clonostachys rosea strain S41 by Oxford Nanopore Long-Read Sequencing.</title>
        <authorList>
            <person name="Wang H."/>
        </authorList>
    </citation>
    <scope>NUCLEOTIDE SEQUENCE</scope>
    <source>
        <strain evidence="2">S41</strain>
    </source>
</reference>
<feature type="region of interest" description="Disordered" evidence="1">
    <location>
        <begin position="333"/>
        <end position="355"/>
    </location>
</feature>
<dbReference type="PANTHER" id="PTHR31252:SF11">
    <property type="entry name" value="DUF4419 DOMAIN-CONTAINING PROTEIN"/>
    <property type="match status" value="1"/>
</dbReference>
<proteinExistence type="predicted"/>
<evidence type="ECO:0000256" key="1">
    <source>
        <dbReference type="SAM" id="MobiDB-lite"/>
    </source>
</evidence>
<protein>
    <submittedName>
        <fullName evidence="2">Uncharacterized protein</fullName>
    </submittedName>
</protein>
<dbReference type="InterPro" id="IPR025533">
    <property type="entry name" value="DUF4419"/>
</dbReference>
<dbReference type="Proteomes" id="UP000616885">
    <property type="component" value="Unassembled WGS sequence"/>
</dbReference>
<name>A0A8H7K3F6_BIOOC</name>
<evidence type="ECO:0000313" key="2">
    <source>
        <dbReference type="EMBL" id="KAF9745864.1"/>
    </source>
</evidence>
<dbReference type="EMBL" id="JADCTT010000012">
    <property type="protein sequence ID" value="KAF9745864.1"/>
    <property type="molecule type" value="Genomic_DNA"/>
</dbReference>
<dbReference type="PANTHER" id="PTHR31252">
    <property type="entry name" value="DUF4419 DOMAIN-CONTAINING PROTEIN"/>
    <property type="match status" value="1"/>
</dbReference>
<evidence type="ECO:0000313" key="3">
    <source>
        <dbReference type="Proteomes" id="UP000616885"/>
    </source>
</evidence>
<gene>
    <name evidence="2" type="ORF">IM811_004165</name>
</gene>
<organism evidence="2 3">
    <name type="scientific">Bionectria ochroleuca</name>
    <name type="common">Gliocladium roseum</name>
    <dbReference type="NCBI Taxonomy" id="29856"/>
    <lineage>
        <taxon>Eukaryota</taxon>
        <taxon>Fungi</taxon>
        <taxon>Dikarya</taxon>
        <taxon>Ascomycota</taxon>
        <taxon>Pezizomycotina</taxon>
        <taxon>Sordariomycetes</taxon>
        <taxon>Hypocreomycetidae</taxon>
        <taxon>Hypocreales</taxon>
        <taxon>Bionectriaceae</taxon>
        <taxon>Clonostachys</taxon>
    </lineage>
</organism>
<feature type="region of interest" description="Disordered" evidence="1">
    <location>
        <begin position="132"/>
        <end position="151"/>
    </location>
</feature>
<sequence length="421" mass="47929">MPVTICLTNNGPRLWEHISSAKTAEELLKELCPEEAEQCTKVLDSPFKDLETEYVDPYCNGFVHAVREAYNGHYHLGIRPDDVWLSILVQLSFYFDRNGDKFRYMLTAHEGWRDVGATDYATMKEAEAALEEAELGGPTPTKTRDSKNDADDGDLQYWESWASRDNEVYLRNWIRPNFTTTGDDDKAIALAIAREIGDVDSDPRNSIMPDKVEARYLMMVTRQPYFNYAVSYGCGLPSVTLLGEREDWERLRDRLWEISTSHREEVEKFADQLETVLDYFVNSFDDPTSSNIIEFWNNIVHYSDGRSGTRYLSGWLSKFCFWSEEGLEIRDHSTGGPRMINTKSIPRGSASVPKQMNSNREMLSVKILAGSIGYRIASRGDLSDQSGTHRIGPQPLVGLDSIQPVVGCMYEHKEPSPNIEE</sequence>
<dbReference type="AlphaFoldDB" id="A0A8H7K3F6"/>
<accession>A0A8H7K3F6</accession>
<dbReference type="Pfam" id="PF14388">
    <property type="entry name" value="DUF4419"/>
    <property type="match status" value="2"/>
</dbReference>
<comment type="caution">
    <text evidence="2">The sequence shown here is derived from an EMBL/GenBank/DDBJ whole genome shotgun (WGS) entry which is preliminary data.</text>
</comment>